<comment type="caution">
    <text evidence="14">The sequence shown here is derived from an EMBL/GenBank/DDBJ whole genome shotgun (WGS) entry which is preliminary data.</text>
</comment>
<evidence type="ECO:0000256" key="12">
    <source>
        <dbReference type="ARBA" id="ARBA00049144"/>
    </source>
</evidence>
<dbReference type="GO" id="GO:0006565">
    <property type="term" value="P:L-serine catabolic process"/>
    <property type="evidence" value="ECO:0007669"/>
    <property type="project" value="TreeGrafter"/>
</dbReference>
<dbReference type="GO" id="GO:0004795">
    <property type="term" value="F:threonine synthase activity"/>
    <property type="evidence" value="ECO:0007669"/>
    <property type="project" value="UniProtKB-EC"/>
</dbReference>
<feature type="non-terminal residue" evidence="14">
    <location>
        <position position="1"/>
    </location>
</feature>
<comment type="pathway">
    <text evidence="2">Amino-acid biosynthesis; L-threonine biosynthesis; L-threonine from L-aspartate: step 5/5.</text>
</comment>
<dbReference type="EMBL" id="CASHTH010004155">
    <property type="protein sequence ID" value="CAI8054168.1"/>
    <property type="molecule type" value="Genomic_DNA"/>
</dbReference>
<accession>A0AA35TUK5</accession>
<keyword evidence="8" id="KW-0663">Pyridoxal phosphate</keyword>
<dbReference type="SUPFAM" id="SSF53686">
    <property type="entry name" value="Tryptophan synthase beta subunit-like PLP-dependent enzymes"/>
    <property type="match status" value="1"/>
</dbReference>
<evidence type="ECO:0000256" key="4">
    <source>
        <dbReference type="ARBA" id="ARBA00013028"/>
    </source>
</evidence>
<dbReference type="EC" id="4.2.3.1" evidence="4"/>
<dbReference type="CDD" id="cd01563">
    <property type="entry name" value="Thr-synth_1"/>
    <property type="match status" value="1"/>
</dbReference>
<organism evidence="14 15">
    <name type="scientific">Geodia barretti</name>
    <name type="common">Barrett's horny sponge</name>
    <dbReference type="NCBI Taxonomy" id="519541"/>
    <lineage>
        <taxon>Eukaryota</taxon>
        <taxon>Metazoa</taxon>
        <taxon>Porifera</taxon>
        <taxon>Demospongiae</taxon>
        <taxon>Heteroscleromorpha</taxon>
        <taxon>Tetractinellida</taxon>
        <taxon>Astrophorina</taxon>
        <taxon>Geodiidae</taxon>
        <taxon>Geodia</taxon>
    </lineage>
</organism>
<proteinExistence type="inferred from homology"/>
<keyword evidence="7" id="KW-0791">Threonine biosynthesis</keyword>
<evidence type="ECO:0000259" key="13">
    <source>
        <dbReference type="Pfam" id="PF00291"/>
    </source>
</evidence>
<evidence type="ECO:0000256" key="6">
    <source>
        <dbReference type="ARBA" id="ARBA00022605"/>
    </source>
</evidence>
<comment type="cofactor">
    <cofactor evidence="1">
        <name>pyridoxal 5'-phosphate</name>
        <dbReference type="ChEBI" id="CHEBI:597326"/>
    </cofactor>
</comment>
<dbReference type="PANTHER" id="PTHR48078:SF6">
    <property type="entry name" value="L-THREONINE DEHYDRATASE CATABOLIC TDCB"/>
    <property type="match status" value="1"/>
</dbReference>
<dbReference type="InterPro" id="IPR050147">
    <property type="entry name" value="Ser/Thr_Dehydratase"/>
</dbReference>
<dbReference type="InterPro" id="IPR004450">
    <property type="entry name" value="Thr_synthase-like"/>
</dbReference>
<evidence type="ECO:0000256" key="10">
    <source>
        <dbReference type="ARBA" id="ARBA00041766"/>
    </source>
</evidence>
<comment type="similarity">
    <text evidence="3">Belongs to the threonine synthase family.</text>
</comment>
<dbReference type="PANTHER" id="PTHR48078">
    <property type="entry name" value="THREONINE DEHYDRATASE, MITOCHONDRIAL-RELATED"/>
    <property type="match status" value="1"/>
</dbReference>
<dbReference type="GO" id="GO:0004794">
    <property type="term" value="F:threonine deaminase activity"/>
    <property type="evidence" value="ECO:0007669"/>
    <property type="project" value="TreeGrafter"/>
</dbReference>
<keyword evidence="9" id="KW-0456">Lyase</keyword>
<dbReference type="Gene3D" id="3.40.50.1100">
    <property type="match status" value="1"/>
</dbReference>
<dbReference type="AlphaFoldDB" id="A0AA35TUK5"/>
<evidence type="ECO:0000256" key="7">
    <source>
        <dbReference type="ARBA" id="ARBA00022697"/>
    </source>
</evidence>
<dbReference type="GO" id="GO:0006567">
    <property type="term" value="P:L-threonine catabolic process"/>
    <property type="evidence" value="ECO:0007669"/>
    <property type="project" value="TreeGrafter"/>
</dbReference>
<dbReference type="Pfam" id="PF00291">
    <property type="entry name" value="PALP"/>
    <property type="match status" value="1"/>
</dbReference>
<dbReference type="FunFam" id="3.40.50.1100:FF:000014">
    <property type="entry name" value="Threonine synthase"/>
    <property type="match status" value="1"/>
</dbReference>
<dbReference type="InterPro" id="IPR001926">
    <property type="entry name" value="TrpB-like_PALP"/>
</dbReference>
<dbReference type="NCBIfam" id="TIGR00260">
    <property type="entry name" value="thrC"/>
    <property type="match status" value="1"/>
</dbReference>
<protein>
    <recommendedName>
        <fullName evidence="5">Threonine synthase</fullName>
        <ecNumber evidence="4">4.2.3.1</ecNumber>
    </recommendedName>
    <alternativeName>
        <fullName evidence="10">L-serine deaminase</fullName>
    </alternativeName>
    <alternativeName>
        <fullName evidence="11">L-threonine dehydratase</fullName>
    </alternativeName>
</protein>
<keyword evidence="15" id="KW-1185">Reference proteome</keyword>
<evidence type="ECO:0000256" key="9">
    <source>
        <dbReference type="ARBA" id="ARBA00023239"/>
    </source>
</evidence>
<evidence type="ECO:0000313" key="15">
    <source>
        <dbReference type="Proteomes" id="UP001174909"/>
    </source>
</evidence>
<evidence type="ECO:0000256" key="8">
    <source>
        <dbReference type="ARBA" id="ARBA00022898"/>
    </source>
</evidence>
<comment type="catalytic activity">
    <reaction evidence="12">
        <text>O-phospho-L-homoserine + H2O = L-threonine + phosphate</text>
        <dbReference type="Rhea" id="RHEA:10840"/>
        <dbReference type="ChEBI" id="CHEBI:15377"/>
        <dbReference type="ChEBI" id="CHEBI:43474"/>
        <dbReference type="ChEBI" id="CHEBI:57590"/>
        <dbReference type="ChEBI" id="CHEBI:57926"/>
        <dbReference type="EC" id="4.2.3.1"/>
    </reaction>
</comment>
<name>A0AA35TUK5_GEOBA</name>
<dbReference type="GO" id="GO:0009097">
    <property type="term" value="P:isoleucine biosynthetic process"/>
    <property type="evidence" value="ECO:0007669"/>
    <property type="project" value="TreeGrafter"/>
</dbReference>
<dbReference type="InterPro" id="IPR036052">
    <property type="entry name" value="TrpB-like_PALP_sf"/>
</dbReference>
<gene>
    <name evidence="14" type="ORF">GBAR_LOCUS29596</name>
</gene>
<sequence>RTAEIQRVPARYREHPHVLPRGGRHAPGKVQPSRQRVGLQGTLLQAGRLQSYRFLQGSRHGGRHCQSRGRRRRWHYVRLHRQYQRLGSGLQRLPRSPGLCPDSQGEVALGKLAQAMAYGAKIIMVEGNFDVALSLVREFTKNHPITLVNSVNPHRIEGQKTAAFEVADVLGDAPDYLFIPVGNAGNITAYWKGFVEYHQLERTKTLPHMMGFQAAGAAPIVHGYPIANPQTIASAIRIGNPASWQPAIKARDQSGGTIDMVSDDEILEAYRLLASREGLFGEPASAASVAGLMKLVDQGLNLADQRVVCIITGTGLKDPDLAVSSVTAQTIEVEPTMEAVEAATLSPV</sequence>
<dbReference type="Proteomes" id="UP001174909">
    <property type="component" value="Unassembled WGS sequence"/>
</dbReference>
<evidence type="ECO:0000256" key="1">
    <source>
        <dbReference type="ARBA" id="ARBA00001933"/>
    </source>
</evidence>
<dbReference type="GO" id="GO:0009088">
    <property type="term" value="P:threonine biosynthetic process"/>
    <property type="evidence" value="ECO:0007669"/>
    <property type="project" value="UniProtKB-KW"/>
</dbReference>
<evidence type="ECO:0000256" key="3">
    <source>
        <dbReference type="ARBA" id="ARBA00005517"/>
    </source>
</evidence>
<evidence type="ECO:0000256" key="2">
    <source>
        <dbReference type="ARBA" id="ARBA00004979"/>
    </source>
</evidence>
<evidence type="ECO:0000256" key="5">
    <source>
        <dbReference type="ARBA" id="ARBA00018679"/>
    </source>
</evidence>
<feature type="domain" description="Tryptophan synthase beta chain-like PALP" evidence="13">
    <location>
        <begin position="110"/>
        <end position="313"/>
    </location>
</feature>
<reference evidence="14" key="1">
    <citation type="submission" date="2023-03" db="EMBL/GenBank/DDBJ databases">
        <authorList>
            <person name="Steffen K."/>
            <person name="Cardenas P."/>
        </authorList>
    </citation>
    <scope>NUCLEOTIDE SEQUENCE</scope>
</reference>
<evidence type="ECO:0000313" key="14">
    <source>
        <dbReference type="EMBL" id="CAI8054168.1"/>
    </source>
</evidence>
<keyword evidence="6" id="KW-0028">Amino-acid biosynthesis</keyword>
<evidence type="ECO:0000256" key="11">
    <source>
        <dbReference type="ARBA" id="ARBA00042605"/>
    </source>
</evidence>
<dbReference type="GO" id="GO:0003941">
    <property type="term" value="F:L-serine ammonia-lyase activity"/>
    <property type="evidence" value="ECO:0007669"/>
    <property type="project" value="TreeGrafter"/>
</dbReference>